<dbReference type="RefSeq" id="XP_028868070.1">
    <property type="nucleotide sequence ID" value="XM_029012237.1"/>
</dbReference>
<evidence type="ECO:0000256" key="2">
    <source>
        <dbReference type="ARBA" id="ARBA00011738"/>
    </source>
</evidence>
<dbReference type="SUPFAM" id="SSF51351">
    <property type="entry name" value="Triosephosphate isomerase (TIM)"/>
    <property type="match status" value="1"/>
</dbReference>
<dbReference type="PROSITE" id="PS50102">
    <property type="entry name" value="RRM"/>
    <property type="match status" value="1"/>
</dbReference>
<evidence type="ECO:0000259" key="9">
    <source>
        <dbReference type="PROSITE" id="PS50103"/>
    </source>
</evidence>
<sequence>MAVVRRRWLGGNWKCNGSRELVSTLSAVMNETEFDVSSMDVVLFPSSLYVVPCLEKFKLEQFKIGVQNISQLKPGAFTGELAAPMLSDLGLEWTLIGHSERRSMFGETDEDVAAKVAITQQAKLNAAVCIGENLSEREGGLVGEVITRQLNAFMTAVTDWSRVVIAYEPVWAIGTGKVATTAEVLEAHQLIRDLLTEKIGAVADTVRIVYGGSVNENNCVDLMQTPNVDGFLVGGKRNAESSTGAYGSEGHVPSDHVSASGCEDSTANSPKRARIDVSSHMTVQDMVASVGKHGTVAGMSRDSSADEADPSSDTSTSEEQQQNAREDVENFADATDGSHSTDDGNAADDVSDSEGLKAVNTYVGRIREKIDAGELDQSIVDSLQLQRLVDGCAVPLGQEEVEEVVAAPDEEQRSHLEVLMSRPARQQIKAFEGNAYIQGSEEYNIWYNKWSGERTNTVNGRATLMPAMYKCDPERDTGYTRGNSRNTLDDCGTKYCCLFFAKGCCTLGSKCNYLHRVPTVEDEFFLDSGVDIFGRERHAKHRDDMSGVGSFMTDCKSLFVGDVYPDNAEYNPVDSLKQALTEEFGRFGRIVEMNVVPAKGIAFVTYESRVIAEFAKVAMASQPLGNYSTALNVKWAHDMKKENRKKGHERAAFEARVKQHESQLEVFQEYFLKNNFHTTGPSAAEQANAERAVRERERLDKLHNILRGAEGVDDDRFEVRL</sequence>
<organism evidence="10 11">
    <name type="scientific">Babesia ovata</name>
    <dbReference type="NCBI Taxonomy" id="189622"/>
    <lineage>
        <taxon>Eukaryota</taxon>
        <taxon>Sar</taxon>
        <taxon>Alveolata</taxon>
        <taxon>Apicomplexa</taxon>
        <taxon>Aconoidasida</taxon>
        <taxon>Piroplasmida</taxon>
        <taxon>Babesiidae</taxon>
        <taxon>Babesia</taxon>
    </lineage>
</organism>
<dbReference type="GO" id="GO:0003723">
    <property type="term" value="F:RNA binding"/>
    <property type="evidence" value="ECO:0007669"/>
    <property type="project" value="UniProtKB-UniRule"/>
</dbReference>
<reference evidence="10 11" key="1">
    <citation type="journal article" date="2017" name="BMC Genomics">
        <title>Whole-genome assembly of Babesia ovata and comparative genomics between closely related pathogens.</title>
        <authorList>
            <person name="Yamagishi J."/>
            <person name="Asada M."/>
            <person name="Hakimi H."/>
            <person name="Tanaka T.Q."/>
            <person name="Sugimoto C."/>
            <person name="Kawazu S."/>
        </authorList>
    </citation>
    <scope>NUCLEOTIDE SEQUENCE [LARGE SCALE GENOMIC DNA]</scope>
    <source>
        <strain evidence="10 11">Miyake</strain>
    </source>
</reference>
<evidence type="ECO:0000313" key="11">
    <source>
        <dbReference type="Proteomes" id="UP000236319"/>
    </source>
</evidence>
<keyword evidence="6" id="KW-0863">Zinc-finger</keyword>
<dbReference type="SUPFAM" id="SSF54928">
    <property type="entry name" value="RNA-binding domain, RBD"/>
    <property type="match status" value="1"/>
</dbReference>
<dbReference type="NCBIfam" id="TIGR00419">
    <property type="entry name" value="tim"/>
    <property type="match status" value="1"/>
</dbReference>
<comment type="similarity">
    <text evidence="1">Belongs to the triosephosphate isomerase family.</text>
</comment>
<dbReference type="GO" id="GO:0005829">
    <property type="term" value="C:cytosol"/>
    <property type="evidence" value="ECO:0007669"/>
    <property type="project" value="TreeGrafter"/>
</dbReference>
<evidence type="ECO:0000256" key="5">
    <source>
        <dbReference type="PROSITE-ProRule" id="PRU00176"/>
    </source>
</evidence>
<dbReference type="Gene3D" id="3.30.70.330">
    <property type="match status" value="1"/>
</dbReference>
<keyword evidence="6" id="KW-0862">Zinc</keyword>
<evidence type="ECO:0000313" key="10">
    <source>
        <dbReference type="EMBL" id="GBE61827.1"/>
    </source>
</evidence>
<dbReference type="PROSITE" id="PS51440">
    <property type="entry name" value="TIM_2"/>
    <property type="match status" value="1"/>
</dbReference>
<name>A0A2H6KFR8_9APIC</name>
<dbReference type="PANTHER" id="PTHR21139:SF2">
    <property type="entry name" value="TRIOSEPHOSPHATE ISOMERASE"/>
    <property type="match status" value="1"/>
</dbReference>
<dbReference type="PANTHER" id="PTHR21139">
    <property type="entry name" value="TRIOSEPHOSPHATE ISOMERASE"/>
    <property type="match status" value="1"/>
</dbReference>
<dbReference type="EMBL" id="BDSA01000003">
    <property type="protein sequence ID" value="GBE61827.1"/>
    <property type="molecule type" value="Genomic_DNA"/>
</dbReference>
<protein>
    <submittedName>
        <fullName evidence="10">Triose-phosphate isomerase TPI-I</fullName>
    </submittedName>
</protein>
<feature type="domain" description="C3H1-type" evidence="9">
    <location>
        <begin position="490"/>
        <end position="518"/>
    </location>
</feature>
<dbReference type="InterPro" id="IPR032297">
    <property type="entry name" value="Torus"/>
</dbReference>
<gene>
    <name evidence="10" type="ORF">BOVATA_033200</name>
</gene>
<dbReference type="SMART" id="SM00360">
    <property type="entry name" value="RRM"/>
    <property type="match status" value="1"/>
</dbReference>
<keyword evidence="3 10" id="KW-0413">Isomerase</keyword>
<dbReference type="InterPro" id="IPR013785">
    <property type="entry name" value="Aldolase_TIM"/>
</dbReference>
<dbReference type="VEuPathDB" id="PiroplasmaDB:BOVATA_033200"/>
<dbReference type="InterPro" id="IPR035990">
    <property type="entry name" value="TIM_sf"/>
</dbReference>
<dbReference type="Gene3D" id="3.20.20.70">
    <property type="entry name" value="Aldolase class I"/>
    <property type="match status" value="1"/>
</dbReference>
<dbReference type="Pfam" id="PF16131">
    <property type="entry name" value="Torus"/>
    <property type="match status" value="1"/>
</dbReference>
<comment type="caution">
    <text evidence="10">The sequence shown here is derived from an EMBL/GenBank/DDBJ whole genome shotgun (WGS) entry which is preliminary data.</text>
</comment>
<feature type="region of interest" description="Disordered" evidence="7">
    <location>
        <begin position="294"/>
        <end position="328"/>
    </location>
</feature>
<dbReference type="PROSITE" id="PS50103">
    <property type="entry name" value="ZF_C3H1"/>
    <property type="match status" value="1"/>
</dbReference>
<comment type="pathway">
    <text evidence="4">Carbohydrate biosynthesis.</text>
</comment>
<dbReference type="GeneID" id="39875597"/>
<evidence type="ECO:0000256" key="4">
    <source>
        <dbReference type="ARBA" id="ARBA00024331"/>
    </source>
</evidence>
<dbReference type="InterPro" id="IPR000504">
    <property type="entry name" value="RRM_dom"/>
</dbReference>
<dbReference type="GO" id="GO:0004807">
    <property type="term" value="F:triose-phosphate isomerase activity"/>
    <property type="evidence" value="ECO:0007669"/>
    <property type="project" value="InterPro"/>
</dbReference>
<dbReference type="GO" id="GO:0006096">
    <property type="term" value="P:glycolytic process"/>
    <property type="evidence" value="ECO:0007669"/>
    <property type="project" value="TreeGrafter"/>
</dbReference>
<feature type="region of interest" description="Disordered" evidence="7">
    <location>
        <begin position="333"/>
        <end position="352"/>
    </location>
</feature>
<evidence type="ECO:0000256" key="6">
    <source>
        <dbReference type="PROSITE-ProRule" id="PRU00723"/>
    </source>
</evidence>
<accession>A0A2H6KFR8</accession>
<evidence type="ECO:0000256" key="1">
    <source>
        <dbReference type="ARBA" id="ARBA00007422"/>
    </source>
</evidence>
<feature type="region of interest" description="Disordered" evidence="7">
    <location>
        <begin position="240"/>
        <end position="279"/>
    </location>
</feature>
<dbReference type="GO" id="GO:0019563">
    <property type="term" value="P:glycerol catabolic process"/>
    <property type="evidence" value="ECO:0007669"/>
    <property type="project" value="TreeGrafter"/>
</dbReference>
<dbReference type="GO" id="GO:0008270">
    <property type="term" value="F:zinc ion binding"/>
    <property type="evidence" value="ECO:0007669"/>
    <property type="project" value="UniProtKB-KW"/>
</dbReference>
<feature type="domain" description="RRM" evidence="8">
    <location>
        <begin position="556"/>
        <end position="638"/>
    </location>
</feature>
<dbReference type="InterPro" id="IPR020861">
    <property type="entry name" value="Triosephosphate_isomerase_AS"/>
</dbReference>
<keyword evidence="5" id="KW-0694">RNA-binding</keyword>
<dbReference type="Pfam" id="PF00121">
    <property type="entry name" value="TIM"/>
    <property type="match status" value="1"/>
</dbReference>
<dbReference type="AlphaFoldDB" id="A0A2H6KFR8"/>
<dbReference type="PROSITE" id="PS00171">
    <property type="entry name" value="TIM_1"/>
    <property type="match status" value="1"/>
</dbReference>
<keyword evidence="11" id="KW-1185">Reference proteome</keyword>
<dbReference type="InterPro" id="IPR000652">
    <property type="entry name" value="Triosephosphate_isomerase"/>
</dbReference>
<evidence type="ECO:0000256" key="3">
    <source>
        <dbReference type="ARBA" id="ARBA00023235"/>
    </source>
</evidence>
<feature type="zinc finger region" description="C3H1-type" evidence="6">
    <location>
        <begin position="490"/>
        <end position="518"/>
    </location>
</feature>
<proteinExistence type="inferred from homology"/>
<dbReference type="Proteomes" id="UP000236319">
    <property type="component" value="Unassembled WGS sequence"/>
</dbReference>
<dbReference type="GO" id="GO:0006094">
    <property type="term" value="P:gluconeogenesis"/>
    <property type="evidence" value="ECO:0007669"/>
    <property type="project" value="TreeGrafter"/>
</dbReference>
<dbReference type="Pfam" id="PF00076">
    <property type="entry name" value="RRM_1"/>
    <property type="match status" value="1"/>
</dbReference>
<dbReference type="InterPro" id="IPR000571">
    <property type="entry name" value="Znf_CCCH"/>
</dbReference>
<dbReference type="InterPro" id="IPR012677">
    <property type="entry name" value="Nucleotide-bd_a/b_plait_sf"/>
</dbReference>
<dbReference type="InterPro" id="IPR035979">
    <property type="entry name" value="RBD_domain_sf"/>
</dbReference>
<evidence type="ECO:0000259" key="8">
    <source>
        <dbReference type="PROSITE" id="PS50102"/>
    </source>
</evidence>
<dbReference type="OrthoDB" id="10251848at2759"/>
<dbReference type="CDD" id="cd00311">
    <property type="entry name" value="TIM"/>
    <property type="match status" value="1"/>
</dbReference>
<evidence type="ECO:0000256" key="7">
    <source>
        <dbReference type="SAM" id="MobiDB-lite"/>
    </source>
</evidence>
<dbReference type="GO" id="GO:0046166">
    <property type="term" value="P:glyceraldehyde-3-phosphate biosynthetic process"/>
    <property type="evidence" value="ECO:0007669"/>
    <property type="project" value="TreeGrafter"/>
</dbReference>
<comment type="subunit">
    <text evidence="2">Homodimer.</text>
</comment>
<keyword evidence="6" id="KW-0479">Metal-binding</keyword>